<dbReference type="Gene3D" id="3.40.1280.10">
    <property type="match status" value="2"/>
</dbReference>
<dbReference type="STRING" id="1097556.R4XHQ2"/>
<dbReference type="InterPro" id="IPR003750">
    <property type="entry name" value="Put_MeTrfase-C9orf114-like"/>
</dbReference>
<comment type="caution">
    <text evidence="3">The sequence shown here is derived from an EMBL/GenBank/DDBJ whole genome shotgun (WGS) entry which is preliminary data.</text>
</comment>
<name>R4XHQ2_TAPDE</name>
<dbReference type="Pfam" id="PF02598">
    <property type="entry name" value="Methyltrn_RNA_3"/>
    <property type="match status" value="1"/>
</dbReference>
<dbReference type="VEuPathDB" id="FungiDB:TAPDE_000338"/>
<dbReference type="PANTHER" id="PTHR12150">
    <property type="entry name" value="CLASS IV SAM-BINDING METHYLTRANSFERASE-RELATED"/>
    <property type="match status" value="1"/>
</dbReference>
<evidence type="ECO:0000313" key="3">
    <source>
        <dbReference type="EMBL" id="CCG85174.1"/>
    </source>
</evidence>
<evidence type="ECO:0000313" key="4">
    <source>
        <dbReference type="Proteomes" id="UP000013776"/>
    </source>
</evidence>
<dbReference type="InterPro" id="IPR029026">
    <property type="entry name" value="tRNA_m1G_MTases_N"/>
</dbReference>
<feature type="region of interest" description="Disordered" evidence="2">
    <location>
        <begin position="1"/>
        <end position="35"/>
    </location>
</feature>
<reference evidence="3 4" key="1">
    <citation type="journal article" date="2013" name="MBio">
        <title>Genome sequencing of the plant pathogen Taphrina deformans, the causal agent of peach leaf curl.</title>
        <authorList>
            <person name="Cisse O.H."/>
            <person name="Almeida J.M.G.C.F."/>
            <person name="Fonseca A."/>
            <person name="Kumar A.A."/>
            <person name="Salojaervi J."/>
            <person name="Overmyer K."/>
            <person name="Hauser P.M."/>
            <person name="Pagni M."/>
        </authorList>
    </citation>
    <scope>NUCLEOTIDE SEQUENCE [LARGE SCALE GENOMIC DNA]</scope>
    <source>
        <strain evidence="4">PYCC 5710 / ATCC 11124 / CBS 356.35 / IMI 108563 / JCM 9778 / NBRC 8474</strain>
    </source>
</reference>
<dbReference type="SUPFAM" id="SSF75217">
    <property type="entry name" value="alpha/beta knot"/>
    <property type="match status" value="1"/>
</dbReference>
<dbReference type="AlphaFoldDB" id="R4XHQ2"/>
<evidence type="ECO:0000256" key="2">
    <source>
        <dbReference type="SAM" id="MobiDB-lite"/>
    </source>
</evidence>
<proteinExistence type="inferred from homology"/>
<dbReference type="CDD" id="cd18086">
    <property type="entry name" value="HsC9orf114-like"/>
    <property type="match status" value="1"/>
</dbReference>
<keyword evidence="4" id="KW-1185">Reference proteome</keyword>
<dbReference type="EMBL" id="CAHR02000009">
    <property type="protein sequence ID" value="CCG85174.1"/>
    <property type="molecule type" value="Genomic_DNA"/>
</dbReference>
<dbReference type="eggNOG" id="KOG3925">
    <property type="taxonomic scope" value="Eukaryota"/>
</dbReference>
<dbReference type="PANTHER" id="PTHR12150:SF13">
    <property type="entry name" value="METHYLTRANSFERASE C9ORF114-RELATED"/>
    <property type="match status" value="1"/>
</dbReference>
<dbReference type="SUPFAM" id="SSF50249">
    <property type="entry name" value="Nucleic acid-binding proteins"/>
    <property type="match status" value="1"/>
</dbReference>
<gene>
    <name evidence="3" type="ORF">TAPDE_000338</name>
</gene>
<protein>
    <recommendedName>
        <fullName evidence="5">RNA methyltransferase</fullName>
    </recommendedName>
</protein>
<dbReference type="OrthoDB" id="361029at2759"/>
<organism evidence="3 4">
    <name type="scientific">Taphrina deformans (strain PYCC 5710 / ATCC 11124 / CBS 356.35 / IMI 108563 / JCM 9778 / NBRC 8474)</name>
    <name type="common">Peach leaf curl fungus</name>
    <name type="synonym">Lalaria deformans</name>
    <dbReference type="NCBI Taxonomy" id="1097556"/>
    <lineage>
        <taxon>Eukaryota</taxon>
        <taxon>Fungi</taxon>
        <taxon>Dikarya</taxon>
        <taxon>Ascomycota</taxon>
        <taxon>Taphrinomycotina</taxon>
        <taxon>Taphrinomycetes</taxon>
        <taxon>Taphrinales</taxon>
        <taxon>Taphrinaceae</taxon>
        <taxon>Taphrina</taxon>
    </lineage>
</organism>
<dbReference type="InterPro" id="IPR029028">
    <property type="entry name" value="Alpha/beta_knot_MTases"/>
</dbReference>
<accession>R4XHQ2</accession>
<sequence length="356" mass="39332">MSEKRQSEDGPQQPAVKKARVHVDTSKPSALAKPTGGRKYTVSIAVPGGIIANAQTLELKTALAGQIARAAAIFNVDEIVIFDEEAGKAGSTLDKNGYERNGGASEPNIFLARILQYLETPQYLRKAIFPMHRDLRFAGLLNPLDCPHHLRIEDDFPYREGITLPTNSGDPDRDTMVEKGKTLVECGLKRRVIVNRKIKEGVRVTLGMKKIKGSKNKEFIEADVVSPATPREKMGYYWGYQVRLADSISSVFTESPHAEGYDLTLGTSERGKDLAKVTPELPKFKHLLLVFGGVAGLEYAVDNDSGLEIEGKDAEEVFDRWINVAPEQGSRTIRTEEAVYITLAQMRSCITQKGTR</sequence>
<dbReference type="InterPro" id="IPR012340">
    <property type="entry name" value="NA-bd_OB-fold"/>
</dbReference>
<evidence type="ECO:0000256" key="1">
    <source>
        <dbReference type="ARBA" id="ARBA00009841"/>
    </source>
</evidence>
<evidence type="ECO:0008006" key="5">
    <source>
        <dbReference type="Google" id="ProtNLM"/>
    </source>
</evidence>
<comment type="similarity">
    <text evidence="1">Belongs to the class IV-like SAM-binding methyltransferase superfamily.</text>
</comment>
<dbReference type="Proteomes" id="UP000013776">
    <property type="component" value="Unassembled WGS sequence"/>
</dbReference>